<dbReference type="InterPro" id="IPR044925">
    <property type="entry name" value="His-Me_finger_sf"/>
</dbReference>
<dbReference type="PANTHER" id="PTHR13966:SF5">
    <property type="entry name" value="ENDONUCLEASE G, MITOCHONDRIAL"/>
    <property type="match status" value="1"/>
</dbReference>
<dbReference type="GO" id="GO:0003676">
    <property type="term" value="F:nucleic acid binding"/>
    <property type="evidence" value="ECO:0007669"/>
    <property type="project" value="InterPro"/>
</dbReference>
<dbReference type="InterPro" id="IPR020821">
    <property type="entry name" value="ENPP1-3/EXOG-like_nuc-like"/>
</dbReference>
<evidence type="ECO:0000256" key="3">
    <source>
        <dbReference type="ARBA" id="ARBA00022722"/>
    </source>
</evidence>
<dbReference type="EMBL" id="CP009910">
    <property type="protein sequence ID" value="AJA90230.1"/>
    <property type="molecule type" value="Genomic_DNA"/>
</dbReference>
<dbReference type="EC" id="3.1.30.-" evidence="10"/>
<dbReference type="CDD" id="cd00091">
    <property type="entry name" value="NUC"/>
    <property type="match status" value="1"/>
</dbReference>
<dbReference type="STRING" id="1245910.OY14_02020"/>
<keyword evidence="15" id="KW-1185">Reference proteome</keyword>
<evidence type="ECO:0000313" key="15">
    <source>
        <dbReference type="Proteomes" id="UP000030940"/>
    </source>
</evidence>
<evidence type="ECO:0000313" key="14">
    <source>
        <dbReference type="EMBL" id="AJA90230.1"/>
    </source>
</evidence>
<feature type="transmembrane region" description="Helical" evidence="11">
    <location>
        <begin position="7"/>
        <end position="24"/>
    </location>
</feature>
<keyword evidence="4 9" id="KW-0479">Metal-binding</keyword>
<evidence type="ECO:0000256" key="9">
    <source>
        <dbReference type="PIRSR" id="PIRSR640255-2"/>
    </source>
</evidence>
<keyword evidence="7" id="KW-0460">Magnesium</keyword>
<organism evidence="14 15">
    <name type="scientific">Borreliella chilensis</name>
    <dbReference type="NCBI Taxonomy" id="1245910"/>
    <lineage>
        <taxon>Bacteria</taxon>
        <taxon>Pseudomonadati</taxon>
        <taxon>Spirochaetota</taxon>
        <taxon>Spirochaetia</taxon>
        <taxon>Spirochaetales</taxon>
        <taxon>Borreliaceae</taxon>
        <taxon>Borreliella</taxon>
    </lineage>
</organism>
<sequence length="293" mass="34305">MKKNSKFFLYCYILCLTGFLFFSLNPKALKQIKHKIYNYLEIIENKYINITKSIPIKESQLIPKGYLTTQIISKKHYTLGYAESARQSEWAAYPLKREMVELALTLLKSKKIKRSPKFFEDTNIKGISPKLKDYFKSGYDRGHIVNSADMSFSENAMKDTYFLSNMSPQKSEFNSGIWLKLEKLVREWAILKGYIYIISAGILTENKGFIGKNKILVPKNFYKIVLAINNNNFYDIISFIIPNEKAKDLDLKNYIVNVDSIEKKTKIDFFEKLDSKIKKNIKKIQNTHSWKFK</sequence>
<dbReference type="PANTHER" id="PTHR13966">
    <property type="entry name" value="ENDONUCLEASE RELATED"/>
    <property type="match status" value="1"/>
</dbReference>
<dbReference type="InterPro" id="IPR001604">
    <property type="entry name" value="Endo_G_ENPP1-like_dom"/>
</dbReference>
<dbReference type="InterPro" id="IPR040255">
    <property type="entry name" value="Non-specific_endonuclease"/>
</dbReference>
<keyword evidence="11" id="KW-0812">Transmembrane</keyword>
<name>A0A0A7UVW1_9SPIR</name>
<evidence type="ECO:0000256" key="1">
    <source>
        <dbReference type="ARBA" id="ARBA00001946"/>
    </source>
</evidence>
<dbReference type="GO" id="GO:0046872">
    <property type="term" value="F:metal ion binding"/>
    <property type="evidence" value="ECO:0007669"/>
    <property type="project" value="UniProtKB-KW"/>
</dbReference>
<feature type="domain" description="ENPP1-3/EXOG-like endonuclease/phosphodiesterase" evidence="12">
    <location>
        <begin position="74"/>
        <end position="276"/>
    </location>
</feature>
<dbReference type="Pfam" id="PF01223">
    <property type="entry name" value="Endonuclease_NS"/>
    <property type="match status" value="1"/>
</dbReference>
<evidence type="ECO:0000256" key="8">
    <source>
        <dbReference type="PIRSR" id="PIRSR640255-1"/>
    </source>
</evidence>
<evidence type="ECO:0000259" key="13">
    <source>
        <dbReference type="SMART" id="SM00892"/>
    </source>
</evidence>
<keyword evidence="11" id="KW-1133">Transmembrane helix</keyword>
<proteinExistence type="inferred from homology"/>
<dbReference type="Gene3D" id="3.40.570.10">
    <property type="entry name" value="Extracellular Endonuclease, subunit A"/>
    <property type="match status" value="1"/>
</dbReference>
<keyword evidence="3 10" id="KW-0540">Nuclease</keyword>
<keyword evidence="5 10" id="KW-0255">Endonuclease</keyword>
<dbReference type="GO" id="GO:0004519">
    <property type="term" value="F:endonuclease activity"/>
    <property type="evidence" value="ECO:0007669"/>
    <property type="project" value="UniProtKB-UniRule"/>
</dbReference>
<dbReference type="Proteomes" id="UP000030940">
    <property type="component" value="Chromosome"/>
</dbReference>
<dbReference type="InterPro" id="IPR018524">
    <property type="entry name" value="DNA/RNA_endonuclease_AS"/>
</dbReference>
<dbReference type="PROSITE" id="PS01070">
    <property type="entry name" value="NUCLEASE_NON_SPEC"/>
    <property type="match status" value="1"/>
</dbReference>
<evidence type="ECO:0000256" key="5">
    <source>
        <dbReference type="ARBA" id="ARBA00022759"/>
    </source>
</evidence>
<dbReference type="SUPFAM" id="SSF54060">
    <property type="entry name" value="His-Me finger endonucleases"/>
    <property type="match status" value="1"/>
</dbReference>
<keyword evidence="11" id="KW-0472">Membrane</keyword>
<reference evidence="14 15" key="1">
    <citation type="journal article" date="2015" name="Genome Announc.">
        <title>Genome Sequence of Borrelia chilensis VA1, a South American Member of the Lyme Borreliosis Group.</title>
        <authorList>
            <person name="Huang W."/>
            <person name="Ojaimi C."/>
            <person name="Fallon J.T."/>
            <person name="Travisany D."/>
            <person name="Maass A."/>
            <person name="Ivanova L."/>
            <person name="Tomova A."/>
            <person name="Gonzalez-Acuna D."/>
            <person name="Godfrey H.P."/>
            <person name="Cabello F.C."/>
        </authorList>
    </citation>
    <scope>NUCLEOTIDE SEQUENCE [LARGE SCALE GENOMIC DNA]</scope>
    <source>
        <strain evidence="14 15">VA1</strain>
    </source>
</reference>
<keyword evidence="6 10" id="KW-0378">Hydrolase</keyword>
<dbReference type="HOGENOM" id="CLU_055174_2_0_12"/>
<gene>
    <name evidence="14" type="ORF">OY14_02020</name>
</gene>
<feature type="binding site" evidence="9">
    <location>
        <position position="174"/>
    </location>
    <ligand>
        <name>Mg(2+)</name>
        <dbReference type="ChEBI" id="CHEBI:18420"/>
        <note>catalytic</note>
    </ligand>
</feature>
<feature type="active site" description="Proton acceptor" evidence="8">
    <location>
        <position position="143"/>
    </location>
</feature>
<evidence type="ECO:0000259" key="12">
    <source>
        <dbReference type="SMART" id="SM00477"/>
    </source>
</evidence>
<dbReference type="SMART" id="SM00892">
    <property type="entry name" value="Endonuclease_NS"/>
    <property type="match status" value="1"/>
</dbReference>
<evidence type="ECO:0000256" key="2">
    <source>
        <dbReference type="ARBA" id="ARBA00010052"/>
    </source>
</evidence>
<protein>
    <recommendedName>
        <fullName evidence="10">Endonuclease</fullName>
        <ecNumber evidence="10">3.1.30.-</ecNumber>
    </recommendedName>
</protein>
<evidence type="ECO:0000256" key="6">
    <source>
        <dbReference type="ARBA" id="ARBA00022801"/>
    </source>
</evidence>
<comment type="cofactor">
    <cofactor evidence="1 10">
        <name>Mg(2+)</name>
        <dbReference type="ChEBI" id="CHEBI:18420"/>
    </cofactor>
</comment>
<dbReference type="SMART" id="SM00477">
    <property type="entry name" value="NUC"/>
    <property type="match status" value="1"/>
</dbReference>
<feature type="domain" description="DNA/RNA non-specific endonuclease/pyrophosphatase/phosphodiesterase" evidence="13">
    <location>
        <begin position="73"/>
        <end position="276"/>
    </location>
</feature>
<dbReference type="GO" id="GO:0016787">
    <property type="term" value="F:hydrolase activity"/>
    <property type="evidence" value="ECO:0007669"/>
    <property type="project" value="UniProtKB-KW"/>
</dbReference>
<dbReference type="KEGG" id="bchi:OY14_02020"/>
<evidence type="ECO:0000256" key="11">
    <source>
        <dbReference type="SAM" id="Phobius"/>
    </source>
</evidence>
<accession>A0A0A7UVW1</accession>
<evidence type="ECO:0000256" key="4">
    <source>
        <dbReference type="ARBA" id="ARBA00022723"/>
    </source>
</evidence>
<evidence type="ECO:0000256" key="10">
    <source>
        <dbReference type="RuleBase" id="RU366055"/>
    </source>
</evidence>
<dbReference type="AlphaFoldDB" id="A0A0A7UVW1"/>
<comment type="similarity">
    <text evidence="2 10">Belongs to the DNA/RNA non-specific endonuclease family.</text>
</comment>
<evidence type="ECO:0000256" key="7">
    <source>
        <dbReference type="ARBA" id="ARBA00022842"/>
    </source>
</evidence>
<dbReference type="InterPro" id="IPR044929">
    <property type="entry name" value="DNA/RNA_non-sp_Endonuclease_sf"/>
</dbReference>